<sequence>MLYERQGALRLARFQYGHRPREEATGQSIEEALHRDNWPGGGAMCIPWEPPASVCPAQCAPSSSIKCTGAHRTSSINEAHPPGAAFRCPNAHQENRRCAGVQSHQALRPGAGIEEIAGVADAQFVEMATLRKRTLLAAALDEFLSSSDSEDDELFTIAAITGDCCGGKERPKVMNFVESVVRRFDNTEFRKHFRVARNVCYKVIADYEKSEFYPRGHGPYPRKTAEEHVLSFLWNYGKLVPDEVNYNLKLSQTRVRIENAFGLLKGRFRQLLYLEFWSVNKATQFILACCVLHNLCIDAGDTDIDGEEVKNASKGRKPGPGDAWAKENPKREKLLRQLGEEKRKKIAGYLRTVQ</sequence>
<dbReference type="EMBL" id="JABSTQ010004789">
    <property type="protein sequence ID" value="KAG0441025.1"/>
    <property type="molecule type" value="Genomic_DNA"/>
</dbReference>
<proteinExistence type="predicted"/>
<reference evidence="1 2" key="1">
    <citation type="journal article" date="2020" name="Cell">
        <title>Large-Scale Comparative Analyses of Tick Genomes Elucidate Their Genetic Diversity and Vector Capacities.</title>
        <authorList>
            <consortium name="Tick Genome and Microbiome Consortium (TIGMIC)"/>
            <person name="Jia N."/>
            <person name="Wang J."/>
            <person name="Shi W."/>
            <person name="Du L."/>
            <person name="Sun Y."/>
            <person name="Zhan W."/>
            <person name="Jiang J.F."/>
            <person name="Wang Q."/>
            <person name="Zhang B."/>
            <person name="Ji P."/>
            <person name="Bell-Sakyi L."/>
            <person name="Cui X.M."/>
            <person name="Yuan T.T."/>
            <person name="Jiang B.G."/>
            <person name="Yang W.F."/>
            <person name="Lam T.T."/>
            <person name="Chang Q.C."/>
            <person name="Ding S.J."/>
            <person name="Wang X.J."/>
            <person name="Zhu J.G."/>
            <person name="Ruan X.D."/>
            <person name="Zhao L."/>
            <person name="Wei J.T."/>
            <person name="Ye R.Z."/>
            <person name="Que T.C."/>
            <person name="Du C.H."/>
            <person name="Zhou Y.H."/>
            <person name="Cheng J.X."/>
            <person name="Dai P.F."/>
            <person name="Guo W.B."/>
            <person name="Han X.H."/>
            <person name="Huang E.J."/>
            <person name="Li L.F."/>
            <person name="Wei W."/>
            <person name="Gao Y.C."/>
            <person name="Liu J.Z."/>
            <person name="Shao H.Z."/>
            <person name="Wang X."/>
            <person name="Wang C.C."/>
            <person name="Yang T.C."/>
            <person name="Huo Q.B."/>
            <person name="Li W."/>
            <person name="Chen H.Y."/>
            <person name="Chen S.E."/>
            <person name="Zhou L.G."/>
            <person name="Ni X.B."/>
            <person name="Tian J.H."/>
            <person name="Sheng Y."/>
            <person name="Liu T."/>
            <person name="Pan Y.S."/>
            <person name="Xia L.Y."/>
            <person name="Li J."/>
            <person name="Zhao F."/>
            <person name="Cao W.C."/>
        </authorList>
    </citation>
    <scope>NUCLEOTIDE SEQUENCE [LARGE SCALE GENOMIC DNA]</scope>
    <source>
        <strain evidence="1">Iper-2018</strain>
    </source>
</reference>
<accession>A0AC60QU77</accession>
<evidence type="ECO:0000313" key="1">
    <source>
        <dbReference type="EMBL" id="KAG0441025.1"/>
    </source>
</evidence>
<keyword evidence="2" id="KW-1185">Reference proteome</keyword>
<dbReference type="Proteomes" id="UP000805193">
    <property type="component" value="Unassembled WGS sequence"/>
</dbReference>
<protein>
    <submittedName>
        <fullName evidence="1">Uncharacterized protein</fullName>
    </submittedName>
</protein>
<name>A0AC60QU77_IXOPE</name>
<organism evidence="1 2">
    <name type="scientific">Ixodes persulcatus</name>
    <name type="common">Taiga tick</name>
    <dbReference type="NCBI Taxonomy" id="34615"/>
    <lineage>
        <taxon>Eukaryota</taxon>
        <taxon>Metazoa</taxon>
        <taxon>Ecdysozoa</taxon>
        <taxon>Arthropoda</taxon>
        <taxon>Chelicerata</taxon>
        <taxon>Arachnida</taxon>
        <taxon>Acari</taxon>
        <taxon>Parasitiformes</taxon>
        <taxon>Ixodida</taxon>
        <taxon>Ixodoidea</taxon>
        <taxon>Ixodidae</taxon>
        <taxon>Ixodinae</taxon>
        <taxon>Ixodes</taxon>
    </lineage>
</organism>
<evidence type="ECO:0000313" key="2">
    <source>
        <dbReference type="Proteomes" id="UP000805193"/>
    </source>
</evidence>
<comment type="caution">
    <text evidence="1">The sequence shown here is derived from an EMBL/GenBank/DDBJ whole genome shotgun (WGS) entry which is preliminary data.</text>
</comment>
<gene>
    <name evidence="1" type="ORF">HPB47_016068</name>
</gene>